<proteinExistence type="inferred from homology"/>
<evidence type="ECO:0000256" key="5">
    <source>
        <dbReference type="ARBA" id="ARBA00022989"/>
    </source>
</evidence>
<dbReference type="SUPFAM" id="SSF103473">
    <property type="entry name" value="MFS general substrate transporter"/>
    <property type="match status" value="1"/>
</dbReference>
<dbReference type="Gene3D" id="1.20.1250.20">
    <property type="entry name" value="MFS general substrate transporter like domains"/>
    <property type="match status" value="1"/>
</dbReference>
<dbReference type="Pfam" id="PF00083">
    <property type="entry name" value="Sugar_tr"/>
    <property type="match status" value="1"/>
</dbReference>
<feature type="transmembrane region" description="Helical" evidence="8">
    <location>
        <begin position="499"/>
        <end position="517"/>
    </location>
</feature>
<dbReference type="AlphaFoldDB" id="A0A9P7AXW3"/>
<dbReference type="InterPro" id="IPR020846">
    <property type="entry name" value="MFS_dom"/>
</dbReference>
<dbReference type="InterPro" id="IPR005828">
    <property type="entry name" value="MFS_sugar_transport-like"/>
</dbReference>
<keyword evidence="4 8" id="KW-0812">Transmembrane</keyword>
<dbReference type="NCBIfam" id="TIGR00879">
    <property type="entry name" value="SP"/>
    <property type="match status" value="1"/>
</dbReference>
<feature type="transmembrane region" description="Helical" evidence="8">
    <location>
        <begin position="211"/>
        <end position="230"/>
    </location>
</feature>
<feature type="transmembrane region" description="Helical" evidence="8">
    <location>
        <begin position="182"/>
        <end position="199"/>
    </location>
</feature>
<evidence type="ECO:0000313" key="10">
    <source>
        <dbReference type="EMBL" id="KAG0649561.1"/>
    </source>
</evidence>
<dbReference type="PROSITE" id="PS50850">
    <property type="entry name" value="MFS"/>
    <property type="match status" value="1"/>
</dbReference>
<dbReference type="Proteomes" id="UP000785200">
    <property type="component" value="Unassembled WGS sequence"/>
</dbReference>
<dbReference type="PANTHER" id="PTHR48022">
    <property type="entry name" value="PLASTIDIC GLUCOSE TRANSPORTER 4"/>
    <property type="match status" value="1"/>
</dbReference>
<dbReference type="GO" id="GO:0016020">
    <property type="term" value="C:membrane"/>
    <property type="evidence" value="ECO:0007669"/>
    <property type="project" value="UniProtKB-SubCell"/>
</dbReference>
<evidence type="ECO:0000313" key="11">
    <source>
        <dbReference type="Proteomes" id="UP000785200"/>
    </source>
</evidence>
<organism evidence="10 11">
    <name type="scientific">Hyphodiscus hymeniophilus</name>
    <dbReference type="NCBI Taxonomy" id="353542"/>
    <lineage>
        <taxon>Eukaryota</taxon>
        <taxon>Fungi</taxon>
        <taxon>Dikarya</taxon>
        <taxon>Ascomycota</taxon>
        <taxon>Pezizomycotina</taxon>
        <taxon>Leotiomycetes</taxon>
        <taxon>Helotiales</taxon>
        <taxon>Hyphodiscaceae</taxon>
        <taxon>Hyphodiscus</taxon>
    </lineage>
</organism>
<feature type="transmembrane region" description="Helical" evidence="8">
    <location>
        <begin position="151"/>
        <end position="170"/>
    </location>
</feature>
<dbReference type="OrthoDB" id="6612291at2759"/>
<protein>
    <submittedName>
        <fullName evidence="10">Maltose transport MAL31</fullName>
    </submittedName>
</protein>
<name>A0A9P7AXW3_9HELO</name>
<evidence type="ECO:0000256" key="1">
    <source>
        <dbReference type="ARBA" id="ARBA00004141"/>
    </source>
</evidence>
<evidence type="ECO:0000256" key="4">
    <source>
        <dbReference type="ARBA" id="ARBA00022692"/>
    </source>
</evidence>
<gene>
    <name evidence="10" type="ORF">D0Z07_3564</name>
</gene>
<dbReference type="InterPro" id="IPR036259">
    <property type="entry name" value="MFS_trans_sf"/>
</dbReference>
<evidence type="ECO:0000256" key="7">
    <source>
        <dbReference type="RuleBase" id="RU003346"/>
    </source>
</evidence>
<sequence length="554" mass="61065">MTAESSEPVRVRTNEAEVIMPDKKGNPATLEQTISGPVREHEKLDLGEQSAMATAREHEMGVLESIKLYPYAIGWSVFFGWALVMTGYDSGIIFSLFAQPSFEKKYGKYFGEDLGYQVSAGWQTALTLGGAVGQLIGALGASWPMERWGRIPVFAANIVATTAIIFMQMFATNIKVLTASEYLAGIPYGFYLVIASTYASEVCPVALRGILQAAINLAYVIGQFIAAGVGRGVSTRLDQWAYRIPFSVQWAWIPIFAVGVFFVPESPYWLLRQGRLDDARKSLRRLTVESPKINIDDTLALMEETTLHEMEVEKSTSILECFRGTNLLRTEIAAGAQIVQIITGIQFIGYATVFFEDSGLNVADSFDMGVGNTGIGFIATCLAWPAMSYMGRRTIFTWGVVGMGVCLLIIGILDVIPNYDEKPGLGWAQGALLDIVTFLYQFTIGPLTFVIFGEVGATRLRSQTVTVTTSAGFLLGIVLTVGTPYMLNETAGNWRGKSGFFWGGLCALSVIWCYFRIPETKGRTYNELDYMFENKVPIRDFKNYKFDTIDGVSV</sequence>
<dbReference type="PANTHER" id="PTHR48022:SF56">
    <property type="entry name" value="MAJOR FACILITATOR SUPERFAMILY (MFS) PROFILE DOMAIN-CONTAINING PROTEIN-RELATED"/>
    <property type="match status" value="1"/>
</dbReference>
<evidence type="ECO:0000256" key="8">
    <source>
        <dbReference type="SAM" id="Phobius"/>
    </source>
</evidence>
<evidence type="ECO:0000256" key="2">
    <source>
        <dbReference type="ARBA" id="ARBA00010992"/>
    </source>
</evidence>
<evidence type="ECO:0000256" key="3">
    <source>
        <dbReference type="ARBA" id="ARBA00022448"/>
    </source>
</evidence>
<feature type="transmembrane region" description="Helical" evidence="8">
    <location>
        <begin position="428"/>
        <end position="452"/>
    </location>
</feature>
<keyword evidence="6 8" id="KW-0472">Membrane</keyword>
<feature type="transmembrane region" description="Helical" evidence="8">
    <location>
        <begin position="120"/>
        <end position="139"/>
    </location>
</feature>
<dbReference type="PROSITE" id="PS00217">
    <property type="entry name" value="SUGAR_TRANSPORT_2"/>
    <property type="match status" value="1"/>
</dbReference>
<dbReference type="InterPro" id="IPR005829">
    <property type="entry name" value="Sugar_transporter_CS"/>
</dbReference>
<feature type="transmembrane region" description="Helical" evidence="8">
    <location>
        <begin position="395"/>
        <end position="416"/>
    </location>
</feature>
<dbReference type="InterPro" id="IPR003663">
    <property type="entry name" value="Sugar/inositol_transpt"/>
</dbReference>
<reference evidence="10" key="1">
    <citation type="submission" date="2019-07" db="EMBL/GenBank/DDBJ databases">
        <title>Hyphodiscus hymeniophilus genome sequencing and assembly.</title>
        <authorList>
            <person name="Kramer G."/>
            <person name="Nodwell J."/>
        </authorList>
    </citation>
    <scope>NUCLEOTIDE SEQUENCE</scope>
    <source>
        <strain evidence="10">ATCC 34498</strain>
    </source>
</reference>
<evidence type="ECO:0000259" key="9">
    <source>
        <dbReference type="PROSITE" id="PS50850"/>
    </source>
</evidence>
<comment type="subcellular location">
    <subcellularLocation>
        <location evidence="1">Membrane</location>
        <topology evidence="1">Multi-pass membrane protein</topology>
    </subcellularLocation>
</comment>
<comment type="similarity">
    <text evidence="2 7">Belongs to the major facilitator superfamily. Sugar transporter (TC 2.A.1.1) family.</text>
</comment>
<keyword evidence="5 8" id="KW-1133">Transmembrane helix</keyword>
<dbReference type="GO" id="GO:0005351">
    <property type="term" value="F:carbohydrate:proton symporter activity"/>
    <property type="evidence" value="ECO:0007669"/>
    <property type="project" value="TreeGrafter"/>
</dbReference>
<keyword evidence="11" id="KW-1185">Reference proteome</keyword>
<dbReference type="EMBL" id="VNKQ01000007">
    <property type="protein sequence ID" value="KAG0649561.1"/>
    <property type="molecule type" value="Genomic_DNA"/>
</dbReference>
<keyword evidence="3 7" id="KW-0813">Transport</keyword>
<accession>A0A9P7AXW3</accession>
<evidence type="ECO:0000256" key="6">
    <source>
        <dbReference type="ARBA" id="ARBA00023136"/>
    </source>
</evidence>
<dbReference type="FunFam" id="1.20.1250.20:FF:000078">
    <property type="entry name" value="MFS maltose transporter, putative"/>
    <property type="match status" value="1"/>
</dbReference>
<feature type="transmembrane region" description="Helical" evidence="8">
    <location>
        <begin position="68"/>
        <end position="88"/>
    </location>
</feature>
<feature type="transmembrane region" description="Helical" evidence="8">
    <location>
        <begin position="250"/>
        <end position="271"/>
    </location>
</feature>
<comment type="caution">
    <text evidence="10">The sequence shown here is derived from an EMBL/GenBank/DDBJ whole genome shotgun (WGS) entry which is preliminary data.</text>
</comment>
<feature type="transmembrane region" description="Helical" evidence="8">
    <location>
        <begin position="464"/>
        <end position="487"/>
    </location>
</feature>
<feature type="domain" description="Major facilitator superfamily (MFS) profile" evidence="9">
    <location>
        <begin position="75"/>
        <end position="521"/>
    </location>
</feature>
<dbReference type="InterPro" id="IPR050360">
    <property type="entry name" value="MFS_Sugar_Transporters"/>
</dbReference>